<dbReference type="EMBL" id="LIIK01000030">
    <property type="protein sequence ID" value="KQM08596.1"/>
    <property type="molecule type" value="Genomic_DNA"/>
</dbReference>
<accession>A0A0Q4B765</accession>
<reference evidence="2" key="1">
    <citation type="submission" date="2015-08" db="EMBL/GenBank/DDBJ databases">
        <title>Candidatus Bacteriodes Periocalifornicus.</title>
        <authorList>
            <person name="McLean J.S."/>
            <person name="Kelley S."/>
        </authorList>
    </citation>
    <scope>NUCLEOTIDE SEQUENCE [LARGE SCALE GENOMIC DNA]</scope>
    <source>
        <strain evidence="2">12B</strain>
    </source>
</reference>
<dbReference type="InterPro" id="IPR036691">
    <property type="entry name" value="Endo/exonu/phosph_ase_sf"/>
</dbReference>
<dbReference type="STRING" id="1702214.AL399_06530"/>
<dbReference type="Proteomes" id="UP000054172">
    <property type="component" value="Unassembled WGS sequence"/>
</dbReference>
<proteinExistence type="predicted"/>
<dbReference type="PANTHER" id="PTHR42834:SF1">
    <property type="entry name" value="ENDONUCLEASE_EXONUCLEASE_PHOSPHATASE FAMILY PROTEIN (AFU_ORTHOLOGUE AFUA_3G09210)"/>
    <property type="match status" value="1"/>
</dbReference>
<keyword evidence="3" id="KW-1185">Reference proteome</keyword>
<dbReference type="GO" id="GO:0003824">
    <property type="term" value="F:catalytic activity"/>
    <property type="evidence" value="ECO:0007669"/>
    <property type="project" value="InterPro"/>
</dbReference>
<dbReference type="Pfam" id="PF19580">
    <property type="entry name" value="Exo_endo_phos_3"/>
    <property type="match status" value="1"/>
</dbReference>
<evidence type="ECO:0000313" key="3">
    <source>
        <dbReference type="Proteomes" id="UP000054172"/>
    </source>
</evidence>
<sequence>MFLCCSPWTCPAQINRCVVVAYNVENLFDPRADSVNRDTTFTPSGAYHWTTKRLQAKAVGLSKAVINAGHGLPVALIGLAEVENRRVLEVLRDRTPLRRLGYRIVHRDSPDPRGIDVALLYRLDLATLLHSAWIPVLTDSAAHIYSRDMLACTFAIGNDTLWVVQCHWPSKRGSGTLSDSRRLAALHQLRHYLDSLRSLQPLAKILVMGDFNDESNSSLFTRIANKQLSTAIQQGLLYLLPRMAEDKEPSAGYKYHGCWEQIDHMFASPSLLSRKGLHISGGGFYLGSHPSLLEEDWAYGGVRPLRTYQGPQYYGGVSDHLPIGVVLAW</sequence>
<name>A0A0Q4B765_9BACT</name>
<evidence type="ECO:0000313" key="2">
    <source>
        <dbReference type="EMBL" id="KQM08596.1"/>
    </source>
</evidence>
<dbReference type="PANTHER" id="PTHR42834">
    <property type="entry name" value="ENDONUCLEASE/EXONUCLEASE/PHOSPHATASE FAMILY PROTEIN (AFU_ORTHOLOGUE AFUA_3G09210)"/>
    <property type="match status" value="1"/>
</dbReference>
<comment type="caution">
    <text evidence="2">The sequence shown here is derived from an EMBL/GenBank/DDBJ whole genome shotgun (WGS) entry which is preliminary data.</text>
</comment>
<protein>
    <recommendedName>
        <fullName evidence="1">Endonuclease/exonuclease/phosphatase domain-containing protein</fullName>
    </recommendedName>
</protein>
<dbReference type="InterPro" id="IPR005135">
    <property type="entry name" value="Endo/exonuclease/phosphatase"/>
</dbReference>
<dbReference type="PATRIC" id="fig|1702214.3.peg.606"/>
<organism evidence="2 3">
    <name type="scientific">Candidatus [Bacteroides] periocalifornicus</name>
    <dbReference type="NCBI Taxonomy" id="1702214"/>
    <lineage>
        <taxon>Bacteria</taxon>
        <taxon>Pseudomonadati</taxon>
        <taxon>Bacteroidota</taxon>
    </lineage>
</organism>
<dbReference type="Gene3D" id="3.60.10.10">
    <property type="entry name" value="Endonuclease/exonuclease/phosphatase"/>
    <property type="match status" value="1"/>
</dbReference>
<dbReference type="AlphaFoldDB" id="A0A0Q4B765"/>
<gene>
    <name evidence="2" type="ORF">AL399_06530</name>
</gene>
<evidence type="ECO:0000259" key="1">
    <source>
        <dbReference type="Pfam" id="PF19580"/>
    </source>
</evidence>
<feature type="domain" description="Endonuclease/exonuclease/phosphatase" evidence="1">
    <location>
        <begin position="19"/>
        <end position="327"/>
    </location>
</feature>
<dbReference type="SUPFAM" id="SSF56219">
    <property type="entry name" value="DNase I-like"/>
    <property type="match status" value="1"/>
</dbReference>